<feature type="transmembrane region" description="Helical" evidence="12">
    <location>
        <begin position="382"/>
        <end position="401"/>
    </location>
</feature>
<keyword evidence="8" id="KW-1278">Translocase</keyword>
<dbReference type="Gene3D" id="3.40.50.1000">
    <property type="entry name" value="HAD superfamily/HAD-like"/>
    <property type="match status" value="1"/>
</dbReference>
<evidence type="ECO:0000256" key="3">
    <source>
        <dbReference type="ARBA" id="ARBA00022448"/>
    </source>
</evidence>
<dbReference type="InterPro" id="IPR023214">
    <property type="entry name" value="HAD_sf"/>
</dbReference>
<dbReference type="SFLD" id="SFLDS00003">
    <property type="entry name" value="Haloacid_Dehalogenase"/>
    <property type="match status" value="1"/>
</dbReference>
<dbReference type="InterPro" id="IPR023298">
    <property type="entry name" value="ATPase_P-typ_TM_dom_sf"/>
</dbReference>
<feature type="transmembrane region" description="Helical" evidence="12">
    <location>
        <begin position="146"/>
        <end position="165"/>
    </location>
</feature>
<evidence type="ECO:0000256" key="12">
    <source>
        <dbReference type="SAM" id="Phobius"/>
    </source>
</evidence>
<keyword evidence="5" id="KW-0479">Metal-binding</keyword>
<keyword evidence="7" id="KW-0067">ATP-binding</keyword>
<evidence type="ECO:0000256" key="10">
    <source>
        <dbReference type="ARBA" id="ARBA00023136"/>
    </source>
</evidence>
<dbReference type="InterPro" id="IPR001757">
    <property type="entry name" value="P_typ_ATPase"/>
</dbReference>
<dbReference type="SFLD" id="SFLDG00002">
    <property type="entry name" value="C1.7:_P-type_atpase_like"/>
    <property type="match status" value="1"/>
</dbReference>
<feature type="region of interest" description="Disordered" evidence="11">
    <location>
        <begin position="82"/>
        <end position="115"/>
    </location>
</feature>
<gene>
    <name evidence="14" type="ORF">UFOPK3444_00246</name>
</gene>
<dbReference type="PROSITE" id="PS50846">
    <property type="entry name" value="HMA_2"/>
    <property type="match status" value="1"/>
</dbReference>
<dbReference type="CDD" id="cd00371">
    <property type="entry name" value="HMA"/>
    <property type="match status" value="1"/>
</dbReference>
<keyword evidence="6" id="KW-0547">Nucleotide-binding</keyword>
<feature type="domain" description="HMA" evidence="13">
    <location>
        <begin position="13"/>
        <end position="79"/>
    </location>
</feature>
<dbReference type="InterPro" id="IPR036163">
    <property type="entry name" value="HMA_dom_sf"/>
</dbReference>
<dbReference type="InterPro" id="IPR036412">
    <property type="entry name" value="HAD-like_sf"/>
</dbReference>
<dbReference type="SUPFAM" id="SSF81653">
    <property type="entry name" value="Calcium ATPase, transduction domain A"/>
    <property type="match status" value="1"/>
</dbReference>
<feature type="transmembrane region" description="Helical" evidence="12">
    <location>
        <begin position="720"/>
        <end position="738"/>
    </location>
</feature>
<dbReference type="SUPFAM" id="SSF56784">
    <property type="entry name" value="HAD-like"/>
    <property type="match status" value="1"/>
</dbReference>
<evidence type="ECO:0000256" key="9">
    <source>
        <dbReference type="ARBA" id="ARBA00022989"/>
    </source>
</evidence>
<dbReference type="InterPro" id="IPR044492">
    <property type="entry name" value="P_typ_ATPase_HD_dom"/>
</dbReference>
<keyword evidence="4 12" id="KW-0812">Transmembrane</keyword>
<dbReference type="FunFam" id="3.30.70.100:FF:000001">
    <property type="entry name" value="ATPase copper transporting beta"/>
    <property type="match status" value="1"/>
</dbReference>
<sequence>MPQRGAETQEAGQIVDLSIEGMTCASCAAKVEKALLELDGVNATVNAMTDSARVAIGPGSAFQAEDLIAAVEGVGYKASAAGAAVSPTPSSDRGDQQGELGGPAEHHASHGMASGEGLTGRLKVSAALTVPTLLISMVPALQFDGWAWLAFILATPVALWGAWPFHRAAFLAARHHVVGMDALVSLGVLAAWGWSVGALLLGGAGDSGMTMGFSLTLDRSAGTSAVYFEVAAAVTTLILLGRVLEARAKSQAGEAVRALLDLVPPTARLVGANGEEREVAASQLAAGDSFSVRPGERIPTDGIVIEGESAVDNSIITGESVPVDVQPGAQVTGATVNIGGRLVVEATRVGAETQLSRIAEVVRAAQSRKAPVQKLVDQVSSIFVPTVIGIAVVTFIGWVAIGATASAALTAAVAVLVVACPCALGLATPAALLVASGRGAQLGILIRGPEALEESRALDTVLLDKTGTLTTGELHLEELVIEDAVSRDEAMRLAGGAAGASNHPASRALAKAAIADLGSLPTPAEVHEEGGLGVTAVVAGVTVYVGRPEFLQSCGLESDAGLDAAVLRLRDGGMAVVAAGWDGKARLVAGLEDTVREGAKEAVAAIRSLGATPVMVTGDGLAAAMAVAQAVGITEVRAGVLPTEKADTVAEFMLGGRRVAMVGDGVNDSPALVAADLGIAIGGGADAAVEAADIALLRSDPRLIPDALALARRTLSTIRWNLVWAFGYNVAALPLAVAGLLQPVFASAAMAFSSLFVIGNALRLRGFQGMAGQRSR</sequence>
<feature type="transmembrane region" description="Helical" evidence="12">
    <location>
        <begin position="221"/>
        <end position="240"/>
    </location>
</feature>
<dbReference type="InterPro" id="IPR006121">
    <property type="entry name" value="HMA_dom"/>
</dbReference>
<evidence type="ECO:0000256" key="11">
    <source>
        <dbReference type="SAM" id="MobiDB-lite"/>
    </source>
</evidence>
<name>A0A6J7D035_9ZZZZ</name>
<comment type="subcellular location">
    <subcellularLocation>
        <location evidence="1">Endomembrane system</location>
        <topology evidence="1">Multi-pass membrane protein</topology>
    </subcellularLocation>
</comment>
<dbReference type="Gene3D" id="3.30.70.100">
    <property type="match status" value="1"/>
</dbReference>
<evidence type="ECO:0000259" key="13">
    <source>
        <dbReference type="PROSITE" id="PS50846"/>
    </source>
</evidence>
<feature type="transmembrane region" description="Helical" evidence="12">
    <location>
        <begin position="122"/>
        <end position="140"/>
    </location>
</feature>
<dbReference type="Gene3D" id="3.40.1110.10">
    <property type="entry name" value="Calcium-transporting ATPase, cytoplasmic domain N"/>
    <property type="match status" value="1"/>
</dbReference>
<dbReference type="AlphaFoldDB" id="A0A6J7D035"/>
<dbReference type="SUPFAM" id="SSF55008">
    <property type="entry name" value="HMA, heavy metal-associated domain"/>
    <property type="match status" value="1"/>
</dbReference>
<dbReference type="EMBL" id="CAFBLU010000002">
    <property type="protein sequence ID" value="CAB4862244.1"/>
    <property type="molecule type" value="Genomic_DNA"/>
</dbReference>
<organism evidence="14">
    <name type="scientific">freshwater metagenome</name>
    <dbReference type="NCBI Taxonomy" id="449393"/>
    <lineage>
        <taxon>unclassified sequences</taxon>
        <taxon>metagenomes</taxon>
        <taxon>ecological metagenomes</taxon>
    </lineage>
</organism>
<dbReference type="Gene3D" id="2.70.150.10">
    <property type="entry name" value="Calcium-transporting ATPase, cytoplasmic transduction domain A"/>
    <property type="match status" value="1"/>
</dbReference>
<evidence type="ECO:0000256" key="2">
    <source>
        <dbReference type="ARBA" id="ARBA00006024"/>
    </source>
</evidence>
<dbReference type="InterPro" id="IPR008250">
    <property type="entry name" value="ATPase_P-typ_transduc_dom_A_sf"/>
</dbReference>
<dbReference type="PANTHER" id="PTHR43520">
    <property type="entry name" value="ATP7, ISOFORM B"/>
    <property type="match status" value="1"/>
</dbReference>
<dbReference type="GO" id="GO:0016020">
    <property type="term" value="C:membrane"/>
    <property type="evidence" value="ECO:0007669"/>
    <property type="project" value="InterPro"/>
</dbReference>
<evidence type="ECO:0000256" key="6">
    <source>
        <dbReference type="ARBA" id="ARBA00022741"/>
    </source>
</evidence>
<evidence type="ECO:0000313" key="14">
    <source>
        <dbReference type="EMBL" id="CAB4862244.1"/>
    </source>
</evidence>
<dbReference type="GO" id="GO:0055070">
    <property type="term" value="P:copper ion homeostasis"/>
    <property type="evidence" value="ECO:0007669"/>
    <property type="project" value="TreeGrafter"/>
</dbReference>
<dbReference type="NCBIfam" id="TIGR01494">
    <property type="entry name" value="ATPase_P-type"/>
    <property type="match status" value="1"/>
</dbReference>
<evidence type="ECO:0000256" key="5">
    <source>
        <dbReference type="ARBA" id="ARBA00022723"/>
    </source>
</evidence>
<dbReference type="Pfam" id="PF00403">
    <property type="entry name" value="HMA"/>
    <property type="match status" value="1"/>
</dbReference>
<protein>
    <submittedName>
        <fullName evidence="14">Unannotated protein</fullName>
    </submittedName>
</protein>
<dbReference type="PANTHER" id="PTHR43520:SF8">
    <property type="entry name" value="P-TYPE CU(+) TRANSPORTER"/>
    <property type="match status" value="1"/>
</dbReference>
<feature type="transmembrane region" description="Helical" evidence="12">
    <location>
        <begin position="407"/>
        <end position="435"/>
    </location>
</feature>
<dbReference type="NCBIfam" id="TIGR01511">
    <property type="entry name" value="ATPase-IB1_Cu"/>
    <property type="match status" value="1"/>
</dbReference>
<dbReference type="FunFam" id="2.70.150.10:FF:000002">
    <property type="entry name" value="Copper-transporting ATPase 1, putative"/>
    <property type="match status" value="1"/>
</dbReference>
<keyword evidence="9 12" id="KW-1133">Transmembrane helix</keyword>
<dbReference type="SFLD" id="SFLDF00027">
    <property type="entry name" value="p-type_atpase"/>
    <property type="match status" value="1"/>
</dbReference>
<dbReference type="InterPro" id="IPR027256">
    <property type="entry name" value="P-typ_ATPase_IB"/>
</dbReference>
<dbReference type="PRINTS" id="PR00119">
    <property type="entry name" value="CATATPASE"/>
</dbReference>
<keyword evidence="10 12" id="KW-0472">Membrane</keyword>
<dbReference type="NCBIfam" id="TIGR01525">
    <property type="entry name" value="ATPase-IB_hvy"/>
    <property type="match status" value="1"/>
</dbReference>
<dbReference type="GO" id="GO:0012505">
    <property type="term" value="C:endomembrane system"/>
    <property type="evidence" value="ECO:0007669"/>
    <property type="project" value="UniProtKB-SubCell"/>
</dbReference>
<dbReference type="GO" id="GO:0005507">
    <property type="term" value="F:copper ion binding"/>
    <property type="evidence" value="ECO:0007669"/>
    <property type="project" value="TreeGrafter"/>
</dbReference>
<evidence type="ECO:0000256" key="7">
    <source>
        <dbReference type="ARBA" id="ARBA00022840"/>
    </source>
</evidence>
<dbReference type="Pfam" id="PF00702">
    <property type="entry name" value="Hydrolase"/>
    <property type="match status" value="1"/>
</dbReference>
<dbReference type="GO" id="GO:0005524">
    <property type="term" value="F:ATP binding"/>
    <property type="evidence" value="ECO:0007669"/>
    <property type="project" value="UniProtKB-KW"/>
</dbReference>
<dbReference type="SUPFAM" id="SSF81665">
    <property type="entry name" value="Calcium ATPase, transmembrane domain M"/>
    <property type="match status" value="1"/>
</dbReference>
<accession>A0A6J7D035</accession>
<evidence type="ECO:0000256" key="1">
    <source>
        <dbReference type="ARBA" id="ARBA00004127"/>
    </source>
</evidence>
<dbReference type="PROSITE" id="PS00154">
    <property type="entry name" value="ATPASE_E1_E2"/>
    <property type="match status" value="1"/>
</dbReference>
<evidence type="ECO:0000256" key="4">
    <source>
        <dbReference type="ARBA" id="ARBA00022692"/>
    </source>
</evidence>
<dbReference type="Pfam" id="PF00122">
    <property type="entry name" value="E1-E2_ATPase"/>
    <property type="match status" value="1"/>
</dbReference>
<dbReference type="GO" id="GO:0043682">
    <property type="term" value="F:P-type divalent copper transporter activity"/>
    <property type="evidence" value="ECO:0007669"/>
    <property type="project" value="TreeGrafter"/>
</dbReference>
<evidence type="ECO:0000256" key="8">
    <source>
        <dbReference type="ARBA" id="ARBA00022967"/>
    </source>
</evidence>
<dbReference type="InterPro" id="IPR018303">
    <property type="entry name" value="ATPase_P-typ_P_site"/>
</dbReference>
<feature type="transmembrane region" description="Helical" evidence="12">
    <location>
        <begin position="177"/>
        <end position="201"/>
    </location>
</feature>
<dbReference type="InterPro" id="IPR023299">
    <property type="entry name" value="ATPase_P-typ_cyto_dom_N"/>
</dbReference>
<proteinExistence type="inferred from homology"/>
<feature type="transmembrane region" description="Helical" evidence="12">
    <location>
        <begin position="744"/>
        <end position="764"/>
    </location>
</feature>
<keyword evidence="3" id="KW-0813">Transport</keyword>
<dbReference type="GO" id="GO:0016887">
    <property type="term" value="F:ATP hydrolysis activity"/>
    <property type="evidence" value="ECO:0007669"/>
    <property type="project" value="InterPro"/>
</dbReference>
<reference evidence="14" key="1">
    <citation type="submission" date="2020-05" db="EMBL/GenBank/DDBJ databases">
        <authorList>
            <person name="Chiriac C."/>
            <person name="Salcher M."/>
            <person name="Ghai R."/>
            <person name="Kavagutti S V."/>
        </authorList>
    </citation>
    <scope>NUCLEOTIDE SEQUENCE</scope>
</reference>
<dbReference type="InterPro" id="IPR059000">
    <property type="entry name" value="ATPase_P-type_domA"/>
</dbReference>
<comment type="similarity">
    <text evidence="2">Belongs to the cation transport ATPase (P-type) (TC 3.A.3) family. Type IB subfamily.</text>
</comment>